<dbReference type="OrthoDB" id="5728337at2"/>
<sequence>MMYPEILKEVETYVTDIFRNNRIETLVFHNLEHTRNVVFHSKEICKNLQLDEERSFIVMVAAWFHDIGYLIDADPSGHEMRSADIASSFLAEFLSTKILALIRDCILATKMPQMPKSILQDIICDADLYHFGTWDLFSLNELMHKETEIRLQKKITTEKWIQETIQLLQFHRFHTEYCMHLLNNQKTINIERLRAILKLRNR</sequence>
<dbReference type="InterPro" id="IPR003607">
    <property type="entry name" value="HD/PDEase_dom"/>
</dbReference>
<gene>
    <name evidence="2" type="ORF">E0F88_19595</name>
</gene>
<name>A0A4R5DGX0_9BACT</name>
<evidence type="ECO:0000313" key="3">
    <source>
        <dbReference type="Proteomes" id="UP000294850"/>
    </source>
</evidence>
<dbReference type="Proteomes" id="UP000294850">
    <property type="component" value="Unassembled WGS sequence"/>
</dbReference>
<dbReference type="RefSeq" id="WP_131959978.1">
    <property type="nucleotide sequence ID" value="NZ_SMFL01000007.1"/>
</dbReference>
<reference evidence="2 3" key="1">
    <citation type="submission" date="2019-03" db="EMBL/GenBank/DDBJ databases">
        <title>Dyadobacter AR-3-6 sp. nov., isolated from arctic soil.</title>
        <authorList>
            <person name="Chaudhary D.K."/>
        </authorList>
    </citation>
    <scope>NUCLEOTIDE SEQUENCE [LARGE SCALE GENOMIC DNA]</scope>
    <source>
        <strain evidence="2 3">AR-3-6</strain>
    </source>
</reference>
<organism evidence="2 3">
    <name type="scientific">Dyadobacter psychrotolerans</name>
    <dbReference type="NCBI Taxonomy" id="2541721"/>
    <lineage>
        <taxon>Bacteria</taxon>
        <taxon>Pseudomonadati</taxon>
        <taxon>Bacteroidota</taxon>
        <taxon>Cytophagia</taxon>
        <taxon>Cytophagales</taxon>
        <taxon>Spirosomataceae</taxon>
        <taxon>Dyadobacter</taxon>
    </lineage>
</organism>
<comment type="caution">
    <text evidence="2">The sequence shown here is derived from an EMBL/GenBank/DDBJ whole genome shotgun (WGS) entry which is preliminary data.</text>
</comment>
<dbReference type="EMBL" id="SMFL01000007">
    <property type="protein sequence ID" value="TDE13256.1"/>
    <property type="molecule type" value="Genomic_DNA"/>
</dbReference>
<dbReference type="CDD" id="cd00077">
    <property type="entry name" value="HDc"/>
    <property type="match status" value="1"/>
</dbReference>
<protein>
    <submittedName>
        <fullName evidence="2">HD domain-containing protein</fullName>
    </submittedName>
</protein>
<evidence type="ECO:0000313" key="2">
    <source>
        <dbReference type="EMBL" id="TDE13256.1"/>
    </source>
</evidence>
<proteinExistence type="predicted"/>
<dbReference type="SMART" id="SM00471">
    <property type="entry name" value="HDc"/>
    <property type="match status" value="1"/>
</dbReference>
<feature type="domain" description="HD/PDEase" evidence="1">
    <location>
        <begin position="26"/>
        <end position="141"/>
    </location>
</feature>
<dbReference type="InterPro" id="IPR006674">
    <property type="entry name" value="HD_domain"/>
</dbReference>
<dbReference type="Pfam" id="PF01966">
    <property type="entry name" value="HD"/>
    <property type="match status" value="1"/>
</dbReference>
<keyword evidence="3" id="KW-1185">Reference proteome</keyword>
<evidence type="ECO:0000259" key="1">
    <source>
        <dbReference type="SMART" id="SM00471"/>
    </source>
</evidence>
<dbReference type="SUPFAM" id="SSF109604">
    <property type="entry name" value="HD-domain/PDEase-like"/>
    <property type="match status" value="1"/>
</dbReference>
<dbReference type="AlphaFoldDB" id="A0A4R5DGX0"/>
<dbReference type="Gene3D" id="1.10.3210.10">
    <property type="entry name" value="Hypothetical protein af1432"/>
    <property type="match status" value="1"/>
</dbReference>
<accession>A0A4R5DGX0</accession>